<dbReference type="InterPro" id="IPR011333">
    <property type="entry name" value="SKP1/BTB/POZ_sf"/>
</dbReference>
<evidence type="ECO:0000313" key="8">
    <source>
        <dbReference type="EMBL" id="CAF4614811.1"/>
    </source>
</evidence>
<evidence type="ECO:0000313" key="6">
    <source>
        <dbReference type="EMBL" id="CAF3966701.1"/>
    </source>
</evidence>
<dbReference type="InterPro" id="IPR021777">
    <property type="entry name" value="SANBR_BTB"/>
</dbReference>
<evidence type="ECO:0000313" key="10">
    <source>
        <dbReference type="Proteomes" id="UP000663866"/>
    </source>
</evidence>
<evidence type="ECO:0000313" key="7">
    <source>
        <dbReference type="EMBL" id="CAF4575327.1"/>
    </source>
</evidence>
<keyword evidence="10" id="KW-1185">Reference proteome</keyword>
<dbReference type="AlphaFoldDB" id="A0A816DFD3"/>
<evidence type="ECO:0000313" key="9">
    <source>
        <dbReference type="Proteomes" id="UP000663834"/>
    </source>
</evidence>
<dbReference type="Proteomes" id="UP000663855">
    <property type="component" value="Unassembled WGS sequence"/>
</dbReference>
<proteinExistence type="predicted"/>
<dbReference type="EMBL" id="CAJNRF010000057">
    <property type="protein sequence ID" value="CAF1933788.1"/>
    <property type="molecule type" value="Genomic_DNA"/>
</dbReference>
<feature type="compositionally biased region" description="Low complexity" evidence="1">
    <location>
        <begin position="531"/>
        <end position="547"/>
    </location>
</feature>
<dbReference type="PANTHER" id="PTHR20946">
    <property type="entry name" value="SANT AND BTB DOMAIN REGULATOR OF CLASS SWITCH RECOMBINATION"/>
    <property type="match status" value="1"/>
</dbReference>
<dbReference type="EMBL" id="CAJOBJ010098396">
    <property type="protein sequence ID" value="CAF4575327.1"/>
    <property type="molecule type" value="Genomic_DNA"/>
</dbReference>
<dbReference type="EMBL" id="CAJOBG010001893">
    <property type="protein sequence ID" value="CAF3966701.1"/>
    <property type="molecule type" value="Genomic_DNA"/>
</dbReference>
<dbReference type="PANTHER" id="PTHR20946:SF0">
    <property type="entry name" value="SANT AND BTB DOMAIN REGULATOR OF CLASS SWITCH RECOMBINATION"/>
    <property type="match status" value="1"/>
</dbReference>
<dbReference type="Proteomes" id="UP000681967">
    <property type="component" value="Unassembled WGS sequence"/>
</dbReference>
<evidence type="ECO:0000313" key="3">
    <source>
        <dbReference type="EMBL" id="CAF1034740.1"/>
    </source>
</evidence>
<protein>
    <recommendedName>
        <fullName evidence="2">SANT and BTB domain-containing protein</fullName>
    </recommendedName>
</protein>
<sequence>MQSFLIDLLLSAYLSERAKSIDITRLKLPNSAPSQTALLTLETIYLGIQQSLSAHNNNDQTQPQENDEHDEKIIEKENPEASQITITVCDEAKTLKRQFSCNRSLLIREMRYFADYLKDEPDQAEEVDISVHCDLDIFQWLMSFVNRRSATTEPDLEPRIAVSILISSDFLKMDKLVRETLDYIHSHMNEILATNCNVSCIPDPLFRQLSKRFENPYEIELIHDRKNKIRGKIFESNLEQLLTDNKIIRCQYCLTVMTIEQMEDLPCLTDRLILKPNGKFHFQHKIDPKFDINQWTREINTRGESSWRHTFWIVWLHINGDQCARCHSYFRFIDFSTCPYHPLSSVTDGKHDCCANLVSTFDIFQSNIRDTGCQKREHICLSQNYLSEIYENIDKGELVKHHPSFRISRINPNYANEMINKVIEQSIFGAANTEAKKQTMRAQWTPLIDAQPYGSDIKYSWDATKSTRWNQDTQREDEHRRFDEMLRYMQSIQQNNKTPLNRTSKETTSSPFISPGGIYCRIENEWRTRQNSSLTNNNNNNNNATNKNRQRITVK</sequence>
<dbReference type="Proteomes" id="UP000663856">
    <property type="component" value="Unassembled WGS sequence"/>
</dbReference>
<reference evidence="4" key="1">
    <citation type="submission" date="2021-02" db="EMBL/GenBank/DDBJ databases">
        <authorList>
            <person name="Nowell W R."/>
        </authorList>
    </citation>
    <scope>NUCLEOTIDE SEQUENCE</scope>
</reference>
<organism evidence="4 9">
    <name type="scientific">Rotaria magnacalcarata</name>
    <dbReference type="NCBI Taxonomy" id="392030"/>
    <lineage>
        <taxon>Eukaryota</taxon>
        <taxon>Metazoa</taxon>
        <taxon>Spiralia</taxon>
        <taxon>Gnathifera</taxon>
        <taxon>Rotifera</taxon>
        <taxon>Eurotatoria</taxon>
        <taxon>Bdelloidea</taxon>
        <taxon>Philodinida</taxon>
        <taxon>Philodinidae</taxon>
        <taxon>Rotaria</taxon>
    </lineage>
</organism>
<dbReference type="Proteomes" id="UP000663834">
    <property type="component" value="Unassembled WGS sequence"/>
</dbReference>
<evidence type="ECO:0000256" key="1">
    <source>
        <dbReference type="SAM" id="MobiDB-lite"/>
    </source>
</evidence>
<dbReference type="Gene3D" id="3.30.710.10">
    <property type="entry name" value="Potassium Channel Kv1.1, Chain A"/>
    <property type="match status" value="1"/>
</dbReference>
<feature type="domain" description="SANT and BTB" evidence="2">
    <location>
        <begin position="85"/>
        <end position="181"/>
    </location>
</feature>
<dbReference type="EMBL" id="CAJNOV010000691">
    <property type="protein sequence ID" value="CAF1034740.1"/>
    <property type="molecule type" value="Genomic_DNA"/>
</dbReference>
<dbReference type="Proteomes" id="UP000663866">
    <property type="component" value="Unassembled WGS sequence"/>
</dbReference>
<gene>
    <name evidence="8" type="ORF">BYL167_LOCUS40702</name>
    <name evidence="3" type="ORF">CJN711_LOCUS3979</name>
    <name evidence="7" type="ORF">GIL414_LOCUS37855</name>
    <name evidence="4" type="ORF">KQP761_LOCUS27200</name>
    <name evidence="6" type="ORF">OVN521_LOCUS13127</name>
    <name evidence="5" type="ORF">WKI299_LOCUS1012</name>
</gene>
<evidence type="ECO:0000259" key="2">
    <source>
        <dbReference type="Pfam" id="PF11822"/>
    </source>
</evidence>
<accession>A0A816DFD3</accession>
<evidence type="ECO:0000313" key="4">
    <source>
        <dbReference type="EMBL" id="CAF1636623.1"/>
    </source>
</evidence>
<dbReference type="EMBL" id="CAJOBH010101388">
    <property type="protein sequence ID" value="CAF4614811.1"/>
    <property type="molecule type" value="Genomic_DNA"/>
</dbReference>
<dbReference type="OrthoDB" id="550012at2759"/>
<dbReference type="Proteomes" id="UP000681720">
    <property type="component" value="Unassembled WGS sequence"/>
</dbReference>
<dbReference type="InterPro" id="IPR045902">
    <property type="entry name" value="SANBR-like"/>
</dbReference>
<name>A0A816DFD3_9BILA</name>
<comment type="caution">
    <text evidence="4">The sequence shown here is derived from an EMBL/GenBank/DDBJ whole genome shotgun (WGS) entry which is preliminary data.</text>
</comment>
<dbReference type="Pfam" id="PF11822">
    <property type="entry name" value="BTB_SANBR"/>
    <property type="match status" value="1"/>
</dbReference>
<dbReference type="EMBL" id="CAJNOW010014937">
    <property type="protein sequence ID" value="CAF1636623.1"/>
    <property type="molecule type" value="Genomic_DNA"/>
</dbReference>
<evidence type="ECO:0000313" key="5">
    <source>
        <dbReference type="EMBL" id="CAF1933788.1"/>
    </source>
</evidence>
<feature type="region of interest" description="Disordered" evidence="1">
    <location>
        <begin position="531"/>
        <end position="555"/>
    </location>
</feature>